<proteinExistence type="predicted"/>
<dbReference type="EMBL" id="CP090037">
    <property type="protein sequence ID" value="UPL00005.1"/>
    <property type="molecule type" value="Genomic_DNA"/>
</dbReference>
<evidence type="ECO:0000313" key="1">
    <source>
        <dbReference type="EMBL" id="UPL00005.1"/>
    </source>
</evidence>
<sequence>MRPDDISISTTHTTSTQRQLSLFNIFIMHKNFVAAAALLSAVASGTPVHKRDVIGALPEGADQLELKFQPHLDFDSDGCYQTSAIDPNGNVNPGHGATGTPQGDCRDPHQLENSNTYSRKRCNNGFCAVMYEYYFEKDQAVGGSFLGGHRHDWENIVVFTQGDNVVRVAPSCHGKYDGASNQFPIDGSSPLLVYHKDGAGTHCFRFANDDDRNNPENPTGSFFRAPLVGWDNWPDVGLRDKMLQNWSGGVGPKLDDEFGNSLQAAAGDGVQGFDPFTDS</sequence>
<keyword evidence="2" id="KW-1185">Reference proteome</keyword>
<protein>
    <submittedName>
        <fullName evidence="1">Uncharacterized protein</fullName>
    </submittedName>
</protein>
<organism evidence="1 2">
    <name type="scientific">Fusarium solani subsp. cucurbitae</name>
    <name type="common">Neocosmosporum cucurbitae</name>
    <dbReference type="NCBI Taxonomy" id="2747967"/>
    <lineage>
        <taxon>Eukaryota</taxon>
        <taxon>Fungi</taxon>
        <taxon>Dikarya</taxon>
        <taxon>Ascomycota</taxon>
        <taxon>Pezizomycotina</taxon>
        <taxon>Sordariomycetes</taxon>
        <taxon>Hypocreomycetidae</taxon>
        <taxon>Hypocreales</taxon>
        <taxon>Nectriaceae</taxon>
        <taxon>Fusarium</taxon>
        <taxon>Fusarium solani species complex</taxon>
    </lineage>
</organism>
<evidence type="ECO:0000313" key="2">
    <source>
        <dbReference type="Proteomes" id="UP000830768"/>
    </source>
</evidence>
<name>A0ACD3ZFE2_FUSSC</name>
<accession>A0ACD3ZFE2</accession>
<dbReference type="Proteomes" id="UP000830768">
    <property type="component" value="Chromosome 9"/>
</dbReference>
<reference evidence="1" key="1">
    <citation type="submission" date="2021-11" db="EMBL/GenBank/DDBJ databases">
        <title>Fusarium solani-melongenae Genome sequencing and assembly.</title>
        <authorList>
            <person name="Xie S."/>
            <person name="Huang L."/>
            <person name="Zhang X."/>
        </authorList>
    </citation>
    <scope>NUCLEOTIDE SEQUENCE</scope>
    <source>
        <strain evidence="1">CRI 24-3</strain>
    </source>
</reference>
<gene>
    <name evidence="1" type="ORF">LCI18_010939</name>
</gene>